<feature type="compositionally biased region" description="Polar residues" evidence="1">
    <location>
        <begin position="324"/>
        <end position="338"/>
    </location>
</feature>
<feature type="compositionally biased region" description="Basic and acidic residues" evidence="1">
    <location>
        <begin position="365"/>
        <end position="375"/>
    </location>
</feature>
<evidence type="ECO:0000313" key="2">
    <source>
        <dbReference type="EMBL" id="KAF2130736.1"/>
    </source>
</evidence>
<feature type="compositionally biased region" description="Low complexity" evidence="1">
    <location>
        <begin position="845"/>
        <end position="854"/>
    </location>
</feature>
<feature type="compositionally biased region" description="Polar residues" evidence="1">
    <location>
        <begin position="780"/>
        <end position="790"/>
    </location>
</feature>
<feature type="compositionally biased region" description="Polar residues" evidence="1">
    <location>
        <begin position="812"/>
        <end position="827"/>
    </location>
</feature>
<keyword evidence="3" id="KW-1185">Reference proteome</keyword>
<feature type="region of interest" description="Disordered" evidence="1">
    <location>
        <begin position="735"/>
        <end position="759"/>
    </location>
</feature>
<feature type="compositionally biased region" description="Polar residues" evidence="1">
    <location>
        <begin position="116"/>
        <end position="128"/>
    </location>
</feature>
<feature type="compositionally biased region" description="Basic and acidic residues" evidence="1">
    <location>
        <begin position="25"/>
        <end position="51"/>
    </location>
</feature>
<dbReference type="GO" id="GO:0031297">
    <property type="term" value="P:replication fork processing"/>
    <property type="evidence" value="ECO:0007669"/>
    <property type="project" value="InterPro"/>
</dbReference>
<dbReference type="GeneID" id="54408250"/>
<dbReference type="PANTHER" id="PTHR28122">
    <property type="entry name" value="E3 UBIQUITIN-PROTEIN LIGASE SUBSTRATE RECEPTOR MMS22"/>
    <property type="match status" value="1"/>
</dbReference>
<feature type="compositionally biased region" description="Basic residues" evidence="1">
    <location>
        <begin position="685"/>
        <end position="696"/>
    </location>
</feature>
<dbReference type="GO" id="GO:0035361">
    <property type="term" value="C:Cul8-RING ubiquitin ligase complex"/>
    <property type="evidence" value="ECO:0007669"/>
    <property type="project" value="TreeGrafter"/>
</dbReference>
<dbReference type="RefSeq" id="XP_033525123.1">
    <property type="nucleotide sequence ID" value="XM_033667818.1"/>
</dbReference>
<feature type="region of interest" description="Disordered" evidence="1">
    <location>
        <begin position="772"/>
        <end position="869"/>
    </location>
</feature>
<feature type="compositionally biased region" description="Low complexity" evidence="1">
    <location>
        <begin position="493"/>
        <end position="502"/>
    </location>
</feature>
<feature type="region of interest" description="Disordered" evidence="1">
    <location>
        <begin position="941"/>
        <end position="966"/>
    </location>
</feature>
<organism evidence="2 3">
    <name type="scientific">Dothidotthia symphoricarpi CBS 119687</name>
    <dbReference type="NCBI Taxonomy" id="1392245"/>
    <lineage>
        <taxon>Eukaryota</taxon>
        <taxon>Fungi</taxon>
        <taxon>Dikarya</taxon>
        <taxon>Ascomycota</taxon>
        <taxon>Pezizomycotina</taxon>
        <taxon>Dothideomycetes</taxon>
        <taxon>Pleosporomycetidae</taxon>
        <taxon>Pleosporales</taxon>
        <taxon>Dothidotthiaceae</taxon>
        <taxon>Dothidotthia</taxon>
    </lineage>
</organism>
<feature type="region of interest" description="Disordered" evidence="1">
    <location>
        <begin position="640"/>
        <end position="664"/>
    </location>
</feature>
<feature type="compositionally biased region" description="Polar residues" evidence="1">
    <location>
        <begin position="69"/>
        <end position="90"/>
    </location>
</feature>
<dbReference type="Proteomes" id="UP000799771">
    <property type="component" value="Unassembled WGS sequence"/>
</dbReference>
<dbReference type="PANTHER" id="PTHR28122:SF1">
    <property type="entry name" value="E3 UBIQUITIN-PROTEIN LIGASE SUBSTRATE RECEPTOR MMS22"/>
    <property type="match status" value="1"/>
</dbReference>
<evidence type="ECO:0000256" key="1">
    <source>
        <dbReference type="SAM" id="MobiDB-lite"/>
    </source>
</evidence>
<accession>A0A6A6AGN0</accession>
<proteinExistence type="predicted"/>
<feature type="region of interest" description="Disordered" evidence="1">
    <location>
        <begin position="1671"/>
        <end position="1696"/>
    </location>
</feature>
<feature type="compositionally biased region" description="Polar residues" evidence="1">
    <location>
        <begin position="1675"/>
        <end position="1688"/>
    </location>
</feature>
<feature type="compositionally biased region" description="Polar residues" evidence="1">
    <location>
        <begin position="234"/>
        <end position="245"/>
    </location>
</feature>
<dbReference type="EMBL" id="ML977503">
    <property type="protein sequence ID" value="KAF2130736.1"/>
    <property type="molecule type" value="Genomic_DNA"/>
</dbReference>
<reference evidence="2" key="1">
    <citation type="journal article" date="2020" name="Stud. Mycol.">
        <title>101 Dothideomycetes genomes: a test case for predicting lifestyles and emergence of pathogens.</title>
        <authorList>
            <person name="Haridas S."/>
            <person name="Albert R."/>
            <person name="Binder M."/>
            <person name="Bloem J."/>
            <person name="Labutti K."/>
            <person name="Salamov A."/>
            <person name="Andreopoulos B."/>
            <person name="Baker S."/>
            <person name="Barry K."/>
            <person name="Bills G."/>
            <person name="Bluhm B."/>
            <person name="Cannon C."/>
            <person name="Castanera R."/>
            <person name="Culley D."/>
            <person name="Daum C."/>
            <person name="Ezra D."/>
            <person name="Gonzalez J."/>
            <person name="Henrissat B."/>
            <person name="Kuo A."/>
            <person name="Liang C."/>
            <person name="Lipzen A."/>
            <person name="Lutzoni F."/>
            <person name="Magnuson J."/>
            <person name="Mondo S."/>
            <person name="Nolan M."/>
            <person name="Ohm R."/>
            <person name="Pangilinan J."/>
            <person name="Park H.-J."/>
            <person name="Ramirez L."/>
            <person name="Alfaro M."/>
            <person name="Sun H."/>
            <person name="Tritt A."/>
            <person name="Yoshinaga Y."/>
            <person name="Zwiers L.-H."/>
            <person name="Turgeon B."/>
            <person name="Goodwin S."/>
            <person name="Spatafora J."/>
            <person name="Crous P."/>
            <person name="Grigoriev I."/>
        </authorList>
    </citation>
    <scope>NUCLEOTIDE SEQUENCE</scope>
    <source>
        <strain evidence="2">CBS 119687</strain>
    </source>
</reference>
<dbReference type="OrthoDB" id="2386201at2759"/>
<feature type="region of interest" description="Disordered" evidence="1">
    <location>
        <begin position="677"/>
        <end position="716"/>
    </location>
</feature>
<feature type="compositionally biased region" description="Basic and acidic residues" evidence="1">
    <location>
        <begin position="536"/>
        <end position="557"/>
    </location>
</feature>
<feature type="non-terminal residue" evidence="2">
    <location>
        <position position="1"/>
    </location>
</feature>
<sequence length="2270" mass="255052">MSKWRQRGFVQDSDEEEDESQIESQGEKRESSVDGRVEGVDDDGSHGEKVTDGLQQSVKEDGAEEQTAKEIQQTNTEKEVNTTPKRSVSPNRPALSPFTPVFAPSSHREPTESPDPLQSTPVPRTQKNGPPPISLRPASSVAPRDSPALETHRSDGFALSSQILGEPMLFSRQSTQSVGNVSSQILGEPITLPRLSTLNNDSKITSSSQISAEDRVAFLFDDSDNDPLSEPPSIVNSPDTLSDNATPHRRTAVRVVIPSSNILQRQLAEHAPSREFRQRKPIQLHPYAIEGERYKQDFQSRGIKPVPRARSPQRQLGHVDTETQEGNYNPGKSRSNSLELEIPVSTPLIPRARKDPLQGSSTRRIASDPARHRLSDPQLRAPPAAKKRKLNPSLTQIVTSTSIFDVDNRRRDVWSIPPNSPPYSSSPPRNGNRAVRRAGRLAANTPVPSLPTPSNSSVFHDDPQPPPESDSEPVPGSIHKSGGGLRRPTRVVASATSSSATDESSESEQSDAELRNVGRKIKGVLPASWLRFDLQAQERRKAQAARERERARQDAARSPEPAEPQRGVAQKVKRRHRRASSPQASSRDAIVISDESDNEPEVSNSRYTIHVDDTVQQNASALAAMFDDRYGDDDMAHMEHDRLPLPTLGGTGPKRKRQTKLADAFSRTKRTKLLTGTAIPTGRRHDSKTKKRKHVNSRAPRPKPPPALSVFDVDVSSPGQNQDIPLFIKLARRQARKQPNLARQSPRHKQIRLHNVRDTEDANLTLQQWRQGKLKPRANASPQQCSNRQPLSDRTDVQQGSQQQMIAEHRSTQMPEKSSEPKSNSGVRQIVRRKDFPFSLEKFQRTSSQRPKSSQQKRKKAHPQWQPQQLTLRGPLPFRTAQLEGGENDFDQSHRKVAFEKELLRVDQQFGLQQPMNQPFSNPQLARFLADDDAILPPLPSARDIGELQGETSVPQPPPKRRLMRKKQAHRIDVDAREYRQPSEPAVQDVVNVFKAVQVQETLPEQPRLPVLQGLGPFGAQYPTTFDVSPLKDGTYFHSSTFIGSDQLRYALLTGREDGRDLDEPAGYCTISYNTTSFRCGPWNDETCSRLHDLMKAIWLPLDSQSQFSDHSPVVYSEALAHTANFLRSLIFYLSTHLRFLDPIDRKGFATKMSQFVQLMLDRTSGAYATIRGQSEHSSGAQSSIRVMTYLLVLSTQVYQIDQHPMAGLHSQPQIISSVKSISKTVIAYLVHEGFSELADFLKDNAKHVTRENGIQESDALVESVVVCMHALHNIDLPASGFWDIVSQELSVSATKAVHIQMFESSWATIFTLLPFIEFDVSGIPTRSRRDLFKYDNWTCIRDILKRLFELYPNTNSPSLNGYVRANLTRCHRLIEHWHWRRPEQMLNAALDFFGKNGLRPLRHEASHGASNYLHNLATQSSLALEPNENSFHVYLKCLAMGLDGMKETYLEKKIRSFVFRTIPNHGRRHPKDQSLDEDSLVALRNHHDLLCTLYMRAPPSCRPKLDHIRDLVNHEVSHREACRLNVRAWANLATFQLSADEPYTSTKPFALWHKEIMHQTLKQYRLAKTEAEDYLKSGVLDGTSDVSAIMVRQTMEGNQEQVIATLRDCIAGMRKAIQHTHDQTSLRNFLIDSDIAYLLELPHLEDRRLISVIRDTLLVLREYANSHKAYAQRGESQSTSEESQNYGGDSIDWDDVQHIDPQSTENVPRQSSLDFIEGPLWRLTSNAYGAESSPEDNLLMDCVDTWVLVAACQVSLGDKSWAYYIDPFSPVAWQQLIQTEQTRKFGPYYMAALIDCGPAVYEGHRLEFLTALLLSLAERESMLRFQNRLLHSIVQTDHDHPLWKNLPFFRNEQTGEWDITAETLHARRLSLISSILANLRDDVQATFHDQPARARELKGAYAQILGNFMNTMKHNYLQLQQGSTVTGSYVEFVQKVVQFLKQYTNDITPVLPFFTDSVAFPLPSTDPTYVVGRLCGYAPKASDSGTAKQLSMFIQTVAQQAAADNQQSYLVTQLTTALCTDEAPLADRVALRSVLLRSIFPAYLEGAFSSSTAFLIARPMLYVLPQVLDTMIFDLRVTQPDSLDAIVTGVMAVAHAFIRGTELLKDNTDMFQRPHILAALTHMLRAMRSAVPLLDYIYSRATCGDARKPPLVVYMEKFSVYIAQTICGVEPHAIPSFDGDAHVLSSELLRFCRSGLEEGMKLNWSERSGAIWFAHGNAKREVVVDIGTVEEEKEGLVAGIEEFHATLSAVYVEDGELWGGGRALDDMVM</sequence>
<evidence type="ECO:0000313" key="3">
    <source>
        <dbReference type="Proteomes" id="UP000799771"/>
    </source>
</evidence>
<feature type="region of interest" description="Disordered" evidence="1">
    <location>
        <begin position="221"/>
        <end position="245"/>
    </location>
</feature>
<evidence type="ECO:0008006" key="4">
    <source>
        <dbReference type="Google" id="ProtNLM"/>
    </source>
</evidence>
<feature type="region of interest" description="Disordered" evidence="1">
    <location>
        <begin position="528"/>
        <end position="612"/>
    </location>
</feature>
<dbReference type="GO" id="GO:0000724">
    <property type="term" value="P:double-strand break repair via homologous recombination"/>
    <property type="evidence" value="ECO:0007669"/>
    <property type="project" value="TreeGrafter"/>
</dbReference>
<feature type="region of interest" description="Disordered" evidence="1">
    <location>
        <begin position="298"/>
        <end position="393"/>
    </location>
</feature>
<protein>
    <recommendedName>
        <fullName evidence="4">Mus7/MMS22 family-domain-containing protein</fullName>
    </recommendedName>
</protein>
<feature type="compositionally biased region" description="Basic residues" evidence="1">
    <location>
        <begin position="745"/>
        <end position="754"/>
    </location>
</feature>
<feature type="region of interest" description="Disordered" evidence="1">
    <location>
        <begin position="412"/>
        <end position="514"/>
    </location>
</feature>
<dbReference type="GO" id="GO:0005634">
    <property type="term" value="C:nucleus"/>
    <property type="evidence" value="ECO:0007669"/>
    <property type="project" value="InterPro"/>
</dbReference>
<gene>
    <name evidence="2" type="ORF">P153DRAFT_365400</name>
</gene>
<name>A0A6A6AGN0_9PLEO</name>
<dbReference type="Pfam" id="PF09462">
    <property type="entry name" value="Mus7"/>
    <property type="match status" value="1"/>
</dbReference>
<dbReference type="InterPro" id="IPR019021">
    <property type="entry name" value="Mms22"/>
</dbReference>
<feature type="region of interest" description="Disordered" evidence="1">
    <location>
        <begin position="1"/>
        <end position="154"/>
    </location>
</feature>
<feature type="compositionally biased region" description="Acidic residues" evidence="1">
    <location>
        <begin position="12"/>
        <end position="21"/>
    </location>
</feature>